<gene>
    <name evidence="2" type="ORF">SERLADRAFT_477533</name>
</gene>
<proteinExistence type="predicted"/>
<dbReference type="Proteomes" id="UP000008064">
    <property type="component" value="Unassembled WGS sequence"/>
</dbReference>
<protein>
    <submittedName>
        <fullName evidence="2">Uncharacterized protein</fullName>
    </submittedName>
</protein>
<sequence length="103" mass="11716">MLLERLREYEGQEKALDVRCQELEDELYSRKRGFTEVDSMQSGVAEEYRTHIHDSDEGKENVWPRVQDGGKGIGTPLIKPRIKAKIRDRVAMGPSSTKAVSLV</sequence>
<feature type="region of interest" description="Disordered" evidence="1">
    <location>
        <begin position="50"/>
        <end position="75"/>
    </location>
</feature>
<organism>
    <name type="scientific">Serpula lacrymans var. lacrymans (strain S7.9)</name>
    <name type="common">Dry rot fungus</name>
    <dbReference type="NCBI Taxonomy" id="578457"/>
    <lineage>
        <taxon>Eukaryota</taxon>
        <taxon>Fungi</taxon>
        <taxon>Dikarya</taxon>
        <taxon>Basidiomycota</taxon>
        <taxon>Agaricomycotina</taxon>
        <taxon>Agaricomycetes</taxon>
        <taxon>Agaricomycetidae</taxon>
        <taxon>Boletales</taxon>
        <taxon>Coniophorineae</taxon>
        <taxon>Serpulaceae</taxon>
        <taxon>Serpula</taxon>
    </lineage>
</organism>
<accession>F8P946</accession>
<evidence type="ECO:0000256" key="1">
    <source>
        <dbReference type="SAM" id="MobiDB-lite"/>
    </source>
</evidence>
<dbReference type="KEGG" id="sla:SERLADRAFT_477533"/>
<feature type="non-terminal residue" evidence="2">
    <location>
        <position position="1"/>
    </location>
</feature>
<dbReference type="RefSeq" id="XP_007322920.1">
    <property type="nucleotide sequence ID" value="XM_007322858.1"/>
</dbReference>
<dbReference type="EMBL" id="GL945441">
    <property type="protein sequence ID" value="EGO20175.1"/>
    <property type="molecule type" value="Genomic_DNA"/>
</dbReference>
<feature type="non-terminal residue" evidence="2">
    <location>
        <position position="103"/>
    </location>
</feature>
<feature type="compositionally biased region" description="Basic and acidic residues" evidence="1">
    <location>
        <begin position="50"/>
        <end position="62"/>
    </location>
</feature>
<dbReference type="HOGENOM" id="CLU_2270263_0_0_1"/>
<reference evidence="2" key="1">
    <citation type="submission" date="2011-04" db="EMBL/GenBank/DDBJ databases">
        <title>Evolution of plant cell wall degrading machinery underlies the functional diversity of forest fungi.</title>
        <authorList>
            <consortium name="US DOE Joint Genome Institute (JGI-PGF)"/>
            <person name="Eastwood D.C."/>
            <person name="Floudas D."/>
            <person name="Binder M."/>
            <person name="Majcherczyk A."/>
            <person name="Schneider P."/>
            <person name="Aerts A."/>
            <person name="Asiegbu F.O."/>
            <person name="Baker S.E."/>
            <person name="Barry K."/>
            <person name="Bendiksby M."/>
            <person name="Blumentritt M."/>
            <person name="Coutinho P.M."/>
            <person name="Cullen D."/>
            <person name="Cullen D."/>
            <person name="Gathman A."/>
            <person name="Goodell B."/>
            <person name="Henrissat B."/>
            <person name="Ihrmark K."/>
            <person name="Kauserud H."/>
            <person name="Kohler A."/>
            <person name="LaButti K."/>
            <person name="Lapidus A."/>
            <person name="Lavin J.L."/>
            <person name="Lee Y.-H."/>
            <person name="Lindquist E."/>
            <person name="Lilly W."/>
            <person name="Lucas S."/>
            <person name="Morin E."/>
            <person name="Murat C."/>
            <person name="Oguiza J.A."/>
            <person name="Park J."/>
            <person name="Pisabarro A.G."/>
            <person name="Riley R."/>
            <person name="Rosling A."/>
            <person name="Salamov A."/>
            <person name="Schmidt O."/>
            <person name="Schmutz J."/>
            <person name="Skrede I."/>
            <person name="Stenlid J."/>
            <person name="Wiebenga A."/>
            <person name="Xie X."/>
            <person name="Kues U."/>
            <person name="Hibbett D.S."/>
            <person name="Hoffmeister D."/>
            <person name="Hogberg N."/>
            <person name="Martin F."/>
            <person name="Grigoriev I.V."/>
            <person name="Watkinson S.C."/>
        </authorList>
    </citation>
    <scope>NUCLEOTIDE SEQUENCE</scope>
    <source>
        <strain evidence="2">S7.9</strain>
    </source>
</reference>
<dbReference type="AlphaFoldDB" id="F8P946"/>
<dbReference type="GeneID" id="18821006"/>
<name>F8P946_SERL9</name>
<evidence type="ECO:0000313" key="2">
    <source>
        <dbReference type="EMBL" id="EGO20175.1"/>
    </source>
</evidence>